<evidence type="ECO:0000313" key="2">
    <source>
        <dbReference type="Proteomes" id="UP001293791"/>
    </source>
</evidence>
<proteinExistence type="predicted"/>
<name>A0ABU5L8L0_9RICK</name>
<protein>
    <submittedName>
        <fullName evidence="1">Uncharacterized protein</fullName>
    </submittedName>
</protein>
<dbReference type="PROSITE" id="PS51257">
    <property type="entry name" value="PROKAR_LIPOPROTEIN"/>
    <property type="match status" value="1"/>
</dbReference>
<accession>A0ABU5L8L0</accession>
<dbReference type="RefSeq" id="WP_322497918.1">
    <property type="nucleotide sequence ID" value="NZ_JARGYT010000050.1"/>
</dbReference>
<keyword evidence="2" id="KW-1185">Reference proteome</keyword>
<comment type="caution">
    <text evidence="1">The sequence shown here is derived from an EMBL/GenBank/DDBJ whole genome shotgun (WGS) entry which is preliminary data.</text>
</comment>
<evidence type="ECO:0000313" key="1">
    <source>
        <dbReference type="EMBL" id="MDZ5762450.1"/>
    </source>
</evidence>
<sequence length="217" mass="24436">MELKSFFNNLNVNFAQISSLGCHVKRFKSLSDVDSADYFCVVNENSGVIGGYCSNSLKGDKKSRLLLTSYRIDGNIVAFNGLVEFKCAENHTMFELKHTYKVEASYNCVFAKEIGSSPDLLRKINVPAFVSNGATTLQMVIDDMKARCPHIIVGMTQTHANSKSVMFDDFEEQYVDPYRIKGWWLMGKLDVESTNVILENLSKELSIIIEECRGDDL</sequence>
<gene>
    <name evidence="1" type="ORF">Cyrtocomes_00833</name>
</gene>
<dbReference type="Proteomes" id="UP001293791">
    <property type="component" value="Unassembled WGS sequence"/>
</dbReference>
<dbReference type="EMBL" id="JARGYT010000050">
    <property type="protein sequence ID" value="MDZ5762450.1"/>
    <property type="molecule type" value="Genomic_DNA"/>
</dbReference>
<reference evidence="1 2" key="1">
    <citation type="submission" date="2023-02" db="EMBL/GenBank/DDBJ databases">
        <title>Host association and intracellularity evolved multiple times independently in the Rickettsiales.</title>
        <authorList>
            <person name="Castelli M."/>
            <person name="Nardi T."/>
            <person name="Gammuto L."/>
            <person name="Bellinzona G."/>
            <person name="Sabaneyeva E."/>
            <person name="Potekhin A."/>
            <person name="Serra V."/>
            <person name="Petroni G."/>
            <person name="Sassera D."/>
        </authorList>
    </citation>
    <scope>NUCLEOTIDE SEQUENCE [LARGE SCALE GENOMIC DNA]</scope>
    <source>
        <strain evidence="1 2">BOD18</strain>
    </source>
</reference>
<organism evidence="1 2">
    <name type="scientific">Candidatus Cyrtobacter comes</name>
    <dbReference type="NCBI Taxonomy" id="675776"/>
    <lineage>
        <taxon>Bacteria</taxon>
        <taxon>Pseudomonadati</taxon>
        <taxon>Pseudomonadota</taxon>
        <taxon>Alphaproteobacteria</taxon>
        <taxon>Rickettsiales</taxon>
        <taxon>Candidatus Midichloriaceae</taxon>
        <taxon>Candidatus Cyrtobacter</taxon>
    </lineage>
</organism>